<dbReference type="PANTHER" id="PTHR30411:SF1">
    <property type="entry name" value="CYTOPLASMIC PROTEIN"/>
    <property type="match status" value="1"/>
</dbReference>
<dbReference type="GO" id="GO:0002161">
    <property type="term" value="F:aminoacyl-tRNA deacylase activity"/>
    <property type="evidence" value="ECO:0007669"/>
    <property type="project" value="InterPro"/>
</dbReference>
<proteinExistence type="predicted"/>
<dbReference type="PANTHER" id="PTHR30411">
    <property type="entry name" value="CYTOPLASMIC PROTEIN"/>
    <property type="match status" value="1"/>
</dbReference>
<dbReference type="InterPro" id="IPR036754">
    <property type="entry name" value="YbaK/aa-tRNA-synt-asso_dom_sf"/>
</dbReference>
<dbReference type="Pfam" id="PF04073">
    <property type="entry name" value="tRNA_edit"/>
    <property type="match status" value="1"/>
</dbReference>
<evidence type="ECO:0000313" key="3">
    <source>
        <dbReference type="Proteomes" id="UP000321685"/>
    </source>
</evidence>
<gene>
    <name evidence="2" type="ORF">PSU4_17960</name>
</gene>
<name>A0A511DDG9_9PSEU</name>
<reference evidence="2 3" key="1">
    <citation type="submission" date="2019-07" db="EMBL/GenBank/DDBJ databases">
        <title>Whole genome shotgun sequence of Pseudonocardia sulfidoxydans NBRC 16205.</title>
        <authorList>
            <person name="Hosoyama A."/>
            <person name="Uohara A."/>
            <person name="Ohji S."/>
            <person name="Ichikawa N."/>
        </authorList>
    </citation>
    <scope>NUCLEOTIDE SEQUENCE [LARGE SCALE GENOMIC DNA]</scope>
    <source>
        <strain evidence="2 3">NBRC 16205</strain>
    </source>
</reference>
<dbReference type="InterPro" id="IPR007214">
    <property type="entry name" value="YbaK/aa-tRNA-synth-assoc-dom"/>
</dbReference>
<feature type="domain" description="YbaK/aminoacyl-tRNA synthetase-associated" evidence="1">
    <location>
        <begin position="34"/>
        <end position="150"/>
    </location>
</feature>
<dbReference type="EMBL" id="BJVJ01000012">
    <property type="protein sequence ID" value="GEL22842.1"/>
    <property type="molecule type" value="Genomic_DNA"/>
</dbReference>
<dbReference type="SUPFAM" id="SSF55826">
    <property type="entry name" value="YbaK/ProRS associated domain"/>
    <property type="match status" value="1"/>
</dbReference>
<dbReference type="CDD" id="cd04333">
    <property type="entry name" value="ProX_deacylase"/>
    <property type="match status" value="1"/>
</dbReference>
<accession>A0A511DDG9</accession>
<keyword evidence="3" id="KW-1185">Reference proteome</keyword>
<dbReference type="Proteomes" id="UP000321685">
    <property type="component" value="Unassembled WGS sequence"/>
</dbReference>
<dbReference type="RefSeq" id="WP_147104819.1">
    <property type="nucleotide sequence ID" value="NZ_BJVJ01000012.1"/>
</dbReference>
<protein>
    <submittedName>
        <fullName evidence="2">Aminoacyl-tRNA deacylase</fullName>
    </submittedName>
</protein>
<dbReference type="Gene3D" id="3.90.960.10">
    <property type="entry name" value="YbaK/aminoacyl-tRNA synthetase-associated domain"/>
    <property type="match status" value="1"/>
</dbReference>
<comment type="caution">
    <text evidence="2">The sequence shown here is derived from an EMBL/GenBank/DDBJ whole genome shotgun (WGS) entry which is preliminary data.</text>
</comment>
<sequence length="161" mass="15771">MTGEHANVAAVRAALLAGGADPARVARLRVLPGEVRTAAAAAEALGVGVGQIANSLVFDAGGTPLLVLTSGAHRVDTGKVAAALGVSSVGRATPEFVRAATGQPIGGVAPVGHPAPVRTLVDRALAAHDEVWAAGGIPHAVFPTTFDELVAVTGGTPADVA</sequence>
<evidence type="ECO:0000259" key="1">
    <source>
        <dbReference type="Pfam" id="PF04073"/>
    </source>
</evidence>
<evidence type="ECO:0000313" key="2">
    <source>
        <dbReference type="EMBL" id="GEL22842.1"/>
    </source>
</evidence>
<dbReference type="AlphaFoldDB" id="A0A511DDG9"/>
<organism evidence="2 3">
    <name type="scientific">Pseudonocardia sulfidoxydans NBRC 16205</name>
    <dbReference type="NCBI Taxonomy" id="1223511"/>
    <lineage>
        <taxon>Bacteria</taxon>
        <taxon>Bacillati</taxon>
        <taxon>Actinomycetota</taxon>
        <taxon>Actinomycetes</taxon>
        <taxon>Pseudonocardiales</taxon>
        <taxon>Pseudonocardiaceae</taxon>
        <taxon>Pseudonocardia</taxon>
    </lineage>
</organism>
<dbReference type="OrthoDB" id="8536235at2"/>